<feature type="compositionally biased region" description="Polar residues" evidence="1">
    <location>
        <begin position="31"/>
        <end position="45"/>
    </location>
</feature>
<gene>
    <name evidence="2" type="ORF">EVAR_20121_1</name>
</gene>
<evidence type="ECO:0000256" key="1">
    <source>
        <dbReference type="SAM" id="MobiDB-lite"/>
    </source>
</evidence>
<feature type="region of interest" description="Disordered" evidence="1">
    <location>
        <begin position="65"/>
        <end position="93"/>
    </location>
</feature>
<keyword evidence="3" id="KW-1185">Reference proteome</keyword>
<protein>
    <submittedName>
        <fullName evidence="2">Uncharacterized protein</fullName>
    </submittedName>
</protein>
<dbReference type="Proteomes" id="UP000299102">
    <property type="component" value="Unassembled WGS sequence"/>
</dbReference>
<reference evidence="2 3" key="1">
    <citation type="journal article" date="2019" name="Commun. Biol.">
        <title>The bagworm genome reveals a unique fibroin gene that provides high tensile strength.</title>
        <authorList>
            <person name="Kono N."/>
            <person name="Nakamura H."/>
            <person name="Ohtoshi R."/>
            <person name="Tomita M."/>
            <person name="Numata K."/>
            <person name="Arakawa K."/>
        </authorList>
    </citation>
    <scope>NUCLEOTIDE SEQUENCE [LARGE SCALE GENOMIC DNA]</scope>
</reference>
<name>A0A4C1V3V2_EUMVA</name>
<comment type="caution">
    <text evidence="2">The sequence shown here is derived from an EMBL/GenBank/DDBJ whole genome shotgun (WGS) entry which is preliminary data.</text>
</comment>
<proteinExistence type="predicted"/>
<organism evidence="2 3">
    <name type="scientific">Eumeta variegata</name>
    <name type="common">Bagworm moth</name>
    <name type="synonym">Eumeta japonica</name>
    <dbReference type="NCBI Taxonomy" id="151549"/>
    <lineage>
        <taxon>Eukaryota</taxon>
        <taxon>Metazoa</taxon>
        <taxon>Ecdysozoa</taxon>
        <taxon>Arthropoda</taxon>
        <taxon>Hexapoda</taxon>
        <taxon>Insecta</taxon>
        <taxon>Pterygota</taxon>
        <taxon>Neoptera</taxon>
        <taxon>Endopterygota</taxon>
        <taxon>Lepidoptera</taxon>
        <taxon>Glossata</taxon>
        <taxon>Ditrysia</taxon>
        <taxon>Tineoidea</taxon>
        <taxon>Psychidae</taxon>
        <taxon>Oiketicinae</taxon>
        <taxon>Eumeta</taxon>
    </lineage>
</organism>
<feature type="region of interest" description="Disordered" evidence="1">
    <location>
        <begin position="1"/>
        <end position="51"/>
    </location>
</feature>
<dbReference type="EMBL" id="BGZK01000267">
    <property type="protein sequence ID" value="GBP32942.1"/>
    <property type="molecule type" value="Genomic_DNA"/>
</dbReference>
<sequence length="143" mass="15056">MGYNNSRIVSGRLVAARHAVRRSTRQRPAGSRNQPAETATRSTEGTGEAAVSSVTLVRRAGGEGSTGFGFVSSSGGIGHAGGRRRSQGRATDLKEKRLVPSVSAGQESGRWPVNGGVPAEKIQVLPMVFKHKKIILAISQAHE</sequence>
<dbReference type="AlphaFoldDB" id="A0A4C1V3V2"/>
<evidence type="ECO:0000313" key="3">
    <source>
        <dbReference type="Proteomes" id="UP000299102"/>
    </source>
</evidence>
<evidence type="ECO:0000313" key="2">
    <source>
        <dbReference type="EMBL" id="GBP32942.1"/>
    </source>
</evidence>
<accession>A0A4C1V3V2</accession>